<dbReference type="GO" id="GO:0005524">
    <property type="term" value="F:ATP binding"/>
    <property type="evidence" value="ECO:0007669"/>
    <property type="project" value="InterPro"/>
</dbReference>
<dbReference type="InterPro" id="IPR006691">
    <property type="entry name" value="GyrA/parC_rep"/>
</dbReference>
<protein>
    <recommendedName>
        <fullName evidence="3">DNA topoisomerase (ATP-hydrolyzing)</fullName>
        <ecNumber evidence="3">5.6.2.2</ecNumber>
    </recommendedName>
</protein>
<dbReference type="Gene3D" id="3.90.199.10">
    <property type="entry name" value="Topoisomerase II, domain 5"/>
    <property type="match status" value="1"/>
</dbReference>
<dbReference type="GO" id="GO:0003677">
    <property type="term" value="F:DNA binding"/>
    <property type="evidence" value="ECO:0007669"/>
    <property type="project" value="UniProtKB-UniRule"/>
</dbReference>
<dbReference type="Proteomes" id="UP000823877">
    <property type="component" value="Unassembled WGS sequence"/>
</dbReference>
<keyword evidence="6 7" id="KW-0413">Isomerase</keyword>
<evidence type="ECO:0000256" key="2">
    <source>
        <dbReference type="ARBA" id="ARBA00008263"/>
    </source>
</evidence>
<dbReference type="GO" id="GO:0009330">
    <property type="term" value="C:DNA topoisomerase type II (double strand cut, ATP-hydrolyzing) complex"/>
    <property type="evidence" value="ECO:0007669"/>
    <property type="project" value="TreeGrafter"/>
</dbReference>
<dbReference type="Gene3D" id="1.10.268.10">
    <property type="entry name" value="Topoisomerase, domain 3"/>
    <property type="match status" value="1"/>
</dbReference>
<dbReference type="SUPFAM" id="SSF101904">
    <property type="entry name" value="GyrA/ParC C-terminal domain-like"/>
    <property type="match status" value="1"/>
</dbReference>
<keyword evidence="8" id="KW-0175">Coiled coil</keyword>
<dbReference type="GO" id="GO:0034335">
    <property type="term" value="F:DNA negative supercoiling activity"/>
    <property type="evidence" value="ECO:0007669"/>
    <property type="project" value="UniProtKB-ARBA"/>
</dbReference>
<accession>A0A9D2S9Z2</accession>
<dbReference type="InterPro" id="IPR013757">
    <property type="entry name" value="Topo_IIA_A_a_sf"/>
</dbReference>
<dbReference type="Gene3D" id="2.120.10.90">
    <property type="entry name" value="DNA gyrase/topoisomerase IV, subunit A, C-terminal"/>
    <property type="match status" value="1"/>
</dbReference>
<dbReference type="SUPFAM" id="SSF56719">
    <property type="entry name" value="Type II DNA topoisomerase"/>
    <property type="match status" value="1"/>
</dbReference>
<dbReference type="InterPro" id="IPR050220">
    <property type="entry name" value="Type_II_DNA_Topoisomerases"/>
</dbReference>
<evidence type="ECO:0000256" key="6">
    <source>
        <dbReference type="ARBA" id="ARBA00023235"/>
    </source>
</evidence>
<dbReference type="InterPro" id="IPR013758">
    <property type="entry name" value="Topo_IIA_A/C_ab"/>
</dbReference>
<evidence type="ECO:0000313" key="10">
    <source>
        <dbReference type="EMBL" id="HJB75376.1"/>
    </source>
</evidence>
<reference evidence="10" key="2">
    <citation type="submission" date="2021-04" db="EMBL/GenBank/DDBJ databases">
        <authorList>
            <person name="Gilroy R."/>
        </authorList>
    </citation>
    <scope>NUCLEOTIDE SEQUENCE</scope>
    <source>
        <strain evidence="10">CHK188-16595</strain>
    </source>
</reference>
<evidence type="ECO:0000256" key="5">
    <source>
        <dbReference type="ARBA" id="ARBA00023125"/>
    </source>
</evidence>
<feature type="coiled-coil region" evidence="8">
    <location>
        <begin position="451"/>
        <end position="478"/>
    </location>
</feature>
<dbReference type="CDD" id="cd00187">
    <property type="entry name" value="TOP4c"/>
    <property type="match status" value="1"/>
</dbReference>
<dbReference type="Pfam" id="PF00521">
    <property type="entry name" value="DNA_topoisoIV"/>
    <property type="match status" value="1"/>
</dbReference>
<dbReference type="EC" id="5.6.2.2" evidence="3"/>
<evidence type="ECO:0000256" key="4">
    <source>
        <dbReference type="ARBA" id="ARBA00023029"/>
    </source>
</evidence>
<dbReference type="Pfam" id="PF03989">
    <property type="entry name" value="DNA_gyraseA_C"/>
    <property type="match status" value="2"/>
</dbReference>
<sequence>MPRKRKESKKETESKLNENVHIENAGTVKSEVITETLKTNYMPYAMSVILSRAIPEIDGLKPSHRKLLYTMYLMGLLNGKTIKSANIVGRTMQLNPHGDASIYETMVRLSRGNESLLYPYVESKGNFGKAYSKNMMYAASRYTEAKLAPICSELFCDIDKDTVDFVDNYDNTMKEPRLLPVTFPTVLCNVTTGIAVGMASSIASFNIREVCETTIALMKNKAHVISDTLIAPDFVGGGYVLYDKDELDKIYETGKGSVKVRAKYSYDKSYNCIDITEIPPTTTSEAVIDKIVELAKANKVKEISDIRDETDLKGLKITIDLKRGTDPDKLMQRLYKLTPLEDTFSCNFNVLIDGKPGVRGVRELLNEWIRFRLNCITRRVNFSLAKKRKQLHLLKGLSKILLDIDKAIKIVRETENESDVVPNLMIGFGIDETQAEYVAEIKLRHLNREYILKRIDDIEALENEIAELEEVLSSEKKKKQIIISELQNVIKKYDTGRKSEILYEIPEDIETEEPEVADYPVTVFLTHGGYLKKIKTANLRMSGEQKVKEGDAVSRSVECSNKDELLVFTSKHQVYKAKLDDFPDTKASVLGEYLPGKLEMEEGETALYTAVISKYQGYMIFVFENGKLAKVDLSAYETKTNRKKLINAFSDKSPLAAAVYLEEDADIVITSQSGRNLLINTAVILPKATKSTQGIQAMTLKKKSDKVISLHLYKVGEFEKEWRFRPKNLPAAGALLSTADVGEQLSF</sequence>
<gene>
    <name evidence="10" type="ORF">IAA37_06875</name>
</gene>
<comment type="caution">
    <text evidence="10">The sequence shown here is derived from an EMBL/GenBank/DDBJ whole genome shotgun (WGS) entry which is preliminary data.</text>
</comment>
<evidence type="ECO:0000256" key="1">
    <source>
        <dbReference type="ARBA" id="ARBA00000185"/>
    </source>
</evidence>
<evidence type="ECO:0000313" key="11">
    <source>
        <dbReference type="Proteomes" id="UP000823877"/>
    </source>
</evidence>
<feature type="active site" description="O-(5'-phospho-DNA)-tyrosine intermediate" evidence="7">
    <location>
        <position position="142"/>
    </location>
</feature>
<reference evidence="10" key="1">
    <citation type="journal article" date="2021" name="PeerJ">
        <title>Extensive microbial diversity within the chicken gut microbiome revealed by metagenomics and culture.</title>
        <authorList>
            <person name="Gilroy R."/>
            <person name="Ravi A."/>
            <person name="Getino M."/>
            <person name="Pursley I."/>
            <person name="Horton D.L."/>
            <person name="Alikhan N.F."/>
            <person name="Baker D."/>
            <person name="Gharbi K."/>
            <person name="Hall N."/>
            <person name="Watson M."/>
            <person name="Adriaenssens E.M."/>
            <person name="Foster-Nyarko E."/>
            <person name="Jarju S."/>
            <person name="Secka A."/>
            <person name="Antonio M."/>
            <person name="Oren A."/>
            <person name="Chaudhuri R.R."/>
            <person name="La Ragione R."/>
            <person name="Hildebrand F."/>
            <person name="Pallen M.J."/>
        </authorList>
    </citation>
    <scope>NUCLEOTIDE SEQUENCE</scope>
    <source>
        <strain evidence="10">CHK188-16595</strain>
    </source>
</reference>
<keyword evidence="4 7" id="KW-0799">Topoisomerase</keyword>
<dbReference type="PANTHER" id="PTHR43493">
    <property type="entry name" value="DNA GYRASE/TOPOISOMERASE SUBUNIT A"/>
    <property type="match status" value="1"/>
</dbReference>
<dbReference type="InterPro" id="IPR013760">
    <property type="entry name" value="Topo_IIA-like_dom_sf"/>
</dbReference>
<dbReference type="SMART" id="SM00434">
    <property type="entry name" value="TOP4c"/>
    <property type="match status" value="1"/>
</dbReference>
<name>A0A9D2S9Z2_9FIRM</name>
<organism evidence="10 11">
    <name type="scientific">Candidatus Eubacterium faecale</name>
    <dbReference type="NCBI Taxonomy" id="2838568"/>
    <lineage>
        <taxon>Bacteria</taxon>
        <taxon>Bacillati</taxon>
        <taxon>Bacillota</taxon>
        <taxon>Clostridia</taxon>
        <taxon>Eubacteriales</taxon>
        <taxon>Eubacteriaceae</taxon>
        <taxon>Eubacterium</taxon>
    </lineage>
</organism>
<dbReference type="GO" id="GO:0006265">
    <property type="term" value="P:DNA topological change"/>
    <property type="evidence" value="ECO:0007669"/>
    <property type="project" value="UniProtKB-UniRule"/>
</dbReference>
<evidence type="ECO:0000256" key="7">
    <source>
        <dbReference type="PROSITE-ProRule" id="PRU01384"/>
    </source>
</evidence>
<dbReference type="PROSITE" id="PS52040">
    <property type="entry name" value="TOPO_IIA"/>
    <property type="match status" value="1"/>
</dbReference>
<dbReference type="Gene3D" id="3.30.1360.40">
    <property type="match status" value="1"/>
</dbReference>
<comment type="similarity">
    <text evidence="2">Belongs to the type II topoisomerase GyrA/ParC subunit family.</text>
</comment>
<evidence type="ECO:0000259" key="9">
    <source>
        <dbReference type="PROSITE" id="PS52040"/>
    </source>
</evidence>
<feature type="domain" description="Topo IIA-type catalytic" evidence="9">
    <location>
        <begin position="53"/>
        <end position="514"/>
    </location>
</feature>
<comment type="catalytic activity">
    <reaction evidence="1 7">
        <text>ATP-dependent breakage, passage and rejoining of double-stranded DNA.</text>
        <dbReference type="EC" id="5.6.2.2"/>
    </reaction>
</comment>
<keyword evidence="5 7" id="KW-0238">DNA-binding</keyword>
<evidence type="ECO:0000256" key="3">
    <source>
        <dbReference type="ARBA" id="ARBA00012895"/>
    </source>
</evidence>
<evidence type="ECO:0000256" key="8">
    <source>
        <dbReference type="SAM" id="Coils"/>
    </source>
</evidence>
<dbReference type="InterPro" id="IPR035516">
    <property type="entry name" value="Gyrase/topoIV_suA_C"/>
</dbReference>
<dbReference type="GO" id="GO:0005737">
    <property type="term" value="C:cytoplasm"/>
    <property type="evidence" value="ECO:0007669"/>
    <property type="project" value="TreeGrafter"/>
</dbReference>
<dbReference type="AlphaFoldDB" id="A0A9D2S9Z2"/>
<dbReference type="PANTHER" id="PTHR43493:SF5">
    <property type="entry name" value="DNA GYRASE SUBUNIT A, CHLOROPLASTIC_MITOCHONDRIAL"/>
    <property type="match status" value="1"/>
</dbReference>
<proteinExistence type="inferred from homology"/>
<dbReference type="EMBL" id="DWXN01000012">
    <property type="protein sequence ID" value="HJB75376.1"/>
    <property type="molecule type" value="Genomic_DNA"/>
</dbReference>
<dbReference type="InterPro" id="IPR002205">
    <property type="entry name" value="Topo_IIA_dom_A"/>
</dbReference>